<dbReference type="Pfam" id="PF10321">
    <property type="entry name" value="7TM_GPCR_Srt"/>
    <property type="match status" value="1"/>
</dbReference>
<dbReference type="InterPro" id="IPR019425">
    <property type="entry name" value="7TM_GPCR_serpentine_rcpt_Srt"/>
</dbReference>
<comment type="caution">
    <text evidence="2">The sequence shown here is derived from an EMBL/GenBank/DDBJ whole genome shotgun (WGS) entry which is preliminary data.</text>
</comment>
<dbReference type="AlphaFoldDB" id="A0AAD5R0J9"/>
<reference evidence="2" key="1">
    <citation type="submission" date="2021-06" db="EMBL/GenBank/DDBJ databases">
        <title>Parelaphostrongylus tenuis whole genome reference sequence.</title>
        <authorList>
            <person name="Garwood T.J."/>
            <person name="Larsen P.A."/>
            <person name="Fountain-Jones N.M."/>
            <person name="Garbe J.R."/>
            <person name="Macchietto M.G."/>
            <person name="Kania S.A."/>
            <person name="Gerhold R.W."/>
            <person name="Richards J.E."/>
            <person name="Wolf T.M."/>
        </authorList>
    </citation>
    <scope>NUCLEOTIDE SEQUENCE</scope>
    <source>
        <strain evidence="2">MNPRO001-30</strain>
        <tissue evidence="2">Meninges</tissue>
    </source>
</reference>
<evidence type="ECO:0000256" key="1">
    <source>
        <dbReference type="SAM" id="MobiDB-lite"/>
    </source>
</evidence>
<dbReference type="EMBL" id="JAHQIW010005829">
    <property type="protein sequence ID" value="KAJ1367257.1"/>
    <property type="molecule type" value="Genomic_DNA"/>
</dbReference>
<keyword evidence="3" id="KW-1185">Reference proteome</keyword>
<feature type="compositionally biased region" description="Low complexity" evidence="1">
    <location>
        <begin position="95"/>
        <end position="107"/>
    </location>
</feature>
<feature type="region of interest" description="Disordered" evidence="1">
    <location>
        <begin position="70"/>
        <end position="107"/>
    </location>
</feature>
<name>A0AAD5R0J9_PARTN</name>
<gene>
    <name evidence="2" type="ORF">KIN20_028131</name>
</gene>
<dbReference type="Proteomes" id="UP001196413">
    <property type="component" value="Unassembled WGS sequence"/>
</dbReference>
<organism evidence="2 3">
    <name type="scientific">Parelaphostrongylus tenuis</name>
    <name type="common">Meningeal worm</name>
    <dbReference type="NCBI Taxonomy" id="148309"/>
    <lineage>
        <taxon>Eukaryota</taxon>
        <taxon>Metazoa</taxon>
        <taxon>Ecdysozoa</taxon>
        <taxon>Nematoda</taxon>
        <taxon>Chromadorea</taxon>
        <taxon>Rhabditida</taxon>
        <taxon>Rhabditina</taxon>
        <taxon>Rhabditomorpha</taxon>
        <taxon>Strongyloidea</taxon>
        <taxon>Metastrongylidae</taxon>
        <taxon>Parelaphostrongylus</taxon>
    </lineage>
</organism>
<accession>A0AAD5R0J9</accession>
<protein>
    <submittedName>
        <fullName evidence="2">Uncharacterized protein</fullName>
    </submittedName>
</protein>
<proteinExistence type="predicted"/>
<evidence type="ECO:0000313" key="3">
    <source>
        <dbReference type="Proteomes" id="UP001196413"/>
    </source>
</evidence>
<evidence type="ECO:0000313" key="2">
    <source>
        <dbReference type="EMBL" id="KAJ1367257.1"/>
    </source>
</evidence>
<sequence length="107" mass="11464">MAAIVVNSLLTGYFYLVGANYCHCPMLMYITGAIVLVITTLKVVMMMMTVMTVIAISHDTGVWTIEIVSDSDDGDNVSGNDNNDNDLSDRDSSDSDSGNSDNGNSDN</sequence>